<evidence type="ECO:0000313" key="9">
    <source>
        <dbReference type="Proteomes" id="UP000509667"/>
    </source>
</evidence>
<feature type="transmembrane region" description="Helical" evidence="6">
    <location>
        <begin position="120"/>
        <end position="141"/>
    </location>
</feature>
<sequence length="594" mass="64816">MAHAHDERTGEPTERSELPTDERLAFVDEYPSAARITRLCFGVSFGALLVGALLGIVQALHRTNVFRGVIESSDYYSVLTGHGVLLALFFTIFFLSGAFTWGTTRSLGRDLPNPRFSMAWFGLQLGGAVAVATAIFGGFVGEIPFEADVLYTFYAPLQAHPLFYAGLAAWLVGTWLAGADWIRSYLRWRSDNPGERVPLQTFMVLTTMLMWYVSTVGVAVEVLVFLLPLSLGLIDAVDPLLTRTLFWYFGHPVVYFWLMPAYFAWYTILPKLAGGRLFSDPLARVVFVLFLILSTPVGFHHQYADPGIAEGFKFVAMTNTMFLLLPSFLTAFTVVASMEYGARRRGGNGYFGWMKALPWANPAFAGMALAGLMFAAGGFSGIVNAGMNINSLVHNTLWVPGHFHLTVGTASALTMMAVSYWLYPQVTGKRLQLYGLAQVQPYVWFIGMALMSNAMHRAGLAGVPRRTAEPQYDQFTFEAALGSIPEMRLQIAVGGTLLTLGAVLFAAVMLATWFADRGRGRLRVDSHLPEPVSGPEDAPRVLDNFKLWTAVAVVLVAIAYGFPVFSMVADGPFDPAAPPVPVGVVDAAIGLLPG</sequence>
<protein>
    <submittedName>
        <fullName evidence="8">B(O/a)3-type cytochrome-c oxidase subunit 1</fullName>
    </submittedName>
</protein>
<keyword evidence="3 6" id="KW-1133">Transmembrane helix</keyword>
<dbReference type="SUPFAM" id="SSF81442">
    <property type="entry name" value="Cytochrome c oxidase subunit I-like"/>
    <property type="match status" value="1"/>
</dbReference>
<keyword evidence="9" id="KW-1185">Reference proteome</keyword>
<dbReference type="Proteomes" id="UP000509667">
    <property type="component" value="Chromosome"/>
</dbReference>
<proteinExistence type="inferred from homology"/>
<keyword evidence="5" id="KW-0813">Transport</keyword>
<dbReference type="GO" id="GO:0004129">
    <property type="term" value="F:cytochrome-c oxidase activity"/>
    <property type="evidence" value="ECO:0007669"/>
    <property type="project" value="InterPro"/>
</dbReference>
<evidence type="ECO:0000256" key="6">
    <source>
        <dbReference type="SAM" id="Phobius"/>
    </source>
</evidence>
<dbReference type="InterPro" id="IPR033943">
    <property type="entry name" value="Ba3-like_Oxidase_I"/>
</dbReference>
<keyword evidence="5" id="KW-0408">Iron</keyword>
<dbReference type="GeneID" id="56079712"/>
<evidence type="ECO:0000256" key="5">
    <source>
        <dbReference type="RuleBase" id="RU000370"/>
    </source>
</evidence>
<dbReference type="PROSITE" id="PS00077">
    <property type="entry name" value="COX1_CUB"/>
    <property type="match status" value="1"/>
</dbReference>
<keyword evidence="5" id="KW-0479">Metal-binding</keyword>
<keyword evidence="5" id="KW-0679">Respiratory chain</keyword>
<reference evidence="8 9" key="1">
    <citation type="submission" date="2020-07" db="EMBL/GenBank/DDBJ databases">
        <title>Halosimplex pelagicum sp. nov. and Halosimplex rubrum sp. nov., isolated from salted brown alga Laminaria, and emended description of the genus Halosimplex.</title>
        <authorList>
            <person name="Cui H."/>
        </authorList>
    </citation>
    <scope>NUCLEOTIDE SEQUENCE [LARGE SCALE GENOMIC DNA]</scope>
    <source>
        <strain evidence="8 9">R27</strain>
    </source>
</reference>
<keyword evidence="5" id="KW-0349">Heme</keyword>
<dbReference type="InterPro" id="IPR023616">
    <property type="entry name" value="Cyt_c_oxase-like_su1_dom"/>
</dbReference>
<comment type="similarity">
    <text evidence="5">Belongs to the heme-copper respiratory oxidase family.</text>
</comment>
<evidence type="ECO:0000256" key="4">
    <source>
        <dbReference type="ARBA" id="ARBA00023136"/>
    </source>
</evidence>
<feature type="transmembrane region" description="Helical" evidence="6">
    <location>
        <begin position="547"/>
        <end position="569"/>
    </location>
</feature>
<dbReference type="GO" id="GO:0020037">
    <property type="term" value="F:heme binding"/>
    <property type="evidence" value="ECO:0007669"/>
    <property type="project" value="InterPro"/>
</dbReference>
<evidence type="ECO:0000256" key="2">
    <source>
        <dbReference type="ARBA" id="ARBA00022692"/>
    </source>
</evidence>
<feature type="domain" description="Cytochrome oxidase subunit I profile" evidence="7">
    <location>
        <begin position="47"/>
        <end position="542"/>
    </location>
</feature>
<evidence type="ECO:0000256" key="3">
    <source>
        <dbReference type="ARBA" id="ARBA00022989"/>
    </source>
</evidence>
<organism evidence="8 9">
    <name type="scientific">Halosimplex rubrum</name>
    <dbReference type="NCBI Taxonomy" id="869889"/>
    <lineage>
        <taxon>Archaea</taxon>
        <taxon>Methanobacteriati</taxon>
        <taxon>Methanobacteriota</taxon>
        <taxon>Stenosarchaea group</taxon>
        <taxon>Halobacteria</taxon>
        <taxon>Halobacteriales</taxon>
        <taxon>Haloarculaceae</taxon>
        <taxon>Halosimplex</taxon>
    </lineage>
</organism>
<evidence type="ECO:0000259" key="7">
    <source>
        <dbReference type="PROSITE" id="PS50855"/>
    </source>
</evidence>
<dbReference type="InterPro" id="IPR036927">
    <property type="entry name" value="Cyt_c_oxase-like_su1_sf"/>
</dbReference>
<dbReference type="InterPro" id="IPR000883">
    <property type="entry name" value="Cyt_C_Oxase_1"/>
</dbReference>
<feature type="transmembrane region" description="Helical" evidence="6">
    <location>
        <begin position="39"/>
        <end position="60"/>
    </location>
</feature>
<accession>A0A7D5T7H2</accession>
<dbReference type="InterPro" id="IPR023615">
    <property type="entry name" value="Cyt_c_Oxase_su1_BS"/>
</dbReference>
<feature type="transmembrane region" description="Helical" evidence="6">
    <location>
        <begin position="321"/>
        <end position="342"/>
    </location>
</feature>
<evidence type="ECO:0000313" key="8">
    <source>
        <dbReference type="EMBL" id="QLH78993.1"/>
    </source>
</evidence>
<dbReference type="CDD" id="cd01660">
    <property type="entry name" value="ba3-like_Oxidase_I"/>
    <property type="match status" value="1"/>
</dbReference>
<keyword evidence="5" id="KW-0249">Electron transport</keyword>
<dbReference type="AlphaFoldDB" id="A0A7D5T7H2"/>
<feature type="transmembrane region" description="Helical" evidence="6">
    <location>
        <begin position="491"/>
        <end position="515"/>
    </location>
</feature>
<feature type="transmembrane region" description="Helical" evidence="6">
    <location>
        <begin position="281"/>
        <end position="301"/>
    </location>
</feature>
<dbReference type="GO" id="GO:0009060">
    <property type="term" value="P:aerobic respiration"/>
    <property type="evidence" value="ECO:0007669"/>
    <property type="project" value="InterPro"/>
</dbReference>
<dbReference type="GO" id="GO:0016020">
    <property type="term" value="C:membrane"/>
    <property type="evidence" value="ECO:0007669"/>
    <property type="project" value="UniProtKB-SubCell"/>
</dbReference>
<dbReference type="RefSeq" id="WP_179908870.1">
    <property type="nucleotide sequence ID" value="NZ_CP058910.1"/>
</dbReference>
<dbReference type="KEGG" id="hrr:HZS55_17575"/>
<keyword evidence="2 5" id="KW-0812">Transmembrane</keyword>
<dbReference type="EMBL" id="CP058910">
    <property type="protein sequence ID" value="QLH78993.1"/>
    <property type="molecule type" value="Genomic_DNA"/>
</dbReference>
<comment type="subcellular location">
    <subcellularLocation>
        <location evidence="1">Membrane</location>
        <topology evidence="1">Multi-pass membrane protein</topology>
    </subcellularLocation>
</comment>
<feature type="transmembrane region" description="Helical" evidence="6">
    <location>
        <begin position="403"/>
        <end position="423"/>
    </location>
</feature>
<dbReference type="PROSITE" id="PS50855">
    <property type="entry name" value="COX1"/>
    <property type="match status" value="1"/>
</dbReference>
<dbReference type="PRINTS" id="PR01165">
    <property type="entry name" value="CYCOXIDASEI"/>
</dbReference>
<dbReference type="PANTHER" id="PTHR10422:SF40">
    <property type="entry name" value="CYTOCHROME C OXIDASE SUBUNIT I"/>
    <property type="match status" value="1"/>
</dbReference>
<gene>
    <name evidence="8" type="ORF">HZS55_17575</name>
</gene>
<dbReference type="Gene3D" id="1.20.210.10">
    <property type="entry name" value="Cytochrome c oxidase-like, subunit I domain"/>
    <property type="match status" value="1"/>
</dbReference>
<evidence type="ECO:0000256" key="1">
    <source>
        <dbReference type="ARBA" id="ARBA00004141"/>
    </source>
</evidence>
<feature type="transmembrane region" description="Helical" evidence="6">
    <location>
        <begin position="363"/>
        <end position="383"/>
    </location>
</feature>
<dbReference type="PANTHER" id="PTHR10422">
    <property type="entry name" value="CYTOCHROME C OXIDASE SUBUNIT 1"/>
    <property type="match status" value="1"/>
</dbReference>
<feature type="transmembrane region" description="Helical" evidence="6">
    <location>
        <begin position="80"/>
        <end position="99"/>
    </location>
</feature>
<dbReference type="OrthoDB" id="28065at2157"/>
<name>A0A7D5T7H2_9EURY</name>
<dbReference type="Pfam" id="PF00115">
    <property type="entry name" value="COX1"/>
    <property type="match status" value="1"/>
</dbReference>
<keyword evidence="4 6" id="KW-0472">Membrane</keyword>
<feature type="transmembrane region" description="Helical" evidence="6">
    <location>
        <begin position="246"/>
        <end position="269"/>
    </location>
</feature>
<feature type="transmembrane region" description="Helical" evidence="6">
    <location>
        <begin position="161"/>
        <end position="182"/>
    </location>
</feature>
<feature type="transmembrane region" description="Helical" evidence="6">
    <location>
        <begin position="202"/>
        <end position="226"/>
    </location>
</feature>
<feature type="transmembrane region" description="Helical" evidence="6">
    <location>
        <begin position="435"/>
        <end position="455"/>
    </location>
</feature>